<proteinExistence type="predicted"/>
<dbReference type="Pfam" id="PF09351">
    <property type="entry name" value="DUF1993"/>
    <property type="match status" value="1"/>
</dbReference>
<gene>
    <name evidence="1" type="ORF">NRP21_27270</name>
</gene>
<reference evidence="1 2" key="1">
    <citation type="submission" date="2022-06" db="EMBL/GenBank/DDBJ databases">
        <title>Roseomonas CN29.</title>
        <authorList>
            <person name="Cheng Y."/>
            <person name="He X."/>
        </authorList>
    </citation>
    <scope>NUCLEOTIDE SEQUENCE [LARGE SCALE GENOMIC DNA]</scope>
    <source>
        <strain evidence="1 2">CN29</strain>
    </source>
</reference>
<evidence type="ECO:0000313" key="2">
    <source>
        <dbReference type="Proteomes" id="UP001524642"/>
    </source>
</evidence>
<name>A0ABT1XFK6_9PROT</name>
<dbReference type="Proteomes" id="UP001524642">
    <property type="component" value="Unassembled WGS sequence"/>
</dbReference>
<dbReference type="RefSeq" id="WP_257719404.1">
    <property type="nucleotide sequence ID" value="NZ_JANJOU010000041.1"/>
</dbReference>
<dbReference type="InterPro" id="IPR018531">
    <property type="entry name" value="DUF1993"/>
</dbReference>
<evidence type="ECO:0000313" key="1">
    <source>
        <dbReference type="EMBL" id="MCR0985759.1"/>
    </source>
</evidence>
<dbReference type="InterPro" id="IPR034660">
    <property type="entry name" value="DinB/YfiT-like"/>
</dbReference>
<dbReference type="SUPFAM" id="SSF109854">
    <property type="entry name" value="DinB/YfiT-like putative metalloenzymes"/>
    <property type="match status" value="1"/>
</dbReference>
<protein>
    <submittedName>
        <fullName evidence="1">DUF1993 domain-containing protein</fullName>
    </submittedName>
</protein>
<keyword evidence="2" id="KW-1185">Reference proteome</keyword>
<accession>A0ABT1XFK6</accession>
<sequence>MPLSMYQASVPVFLRGLGVLSALLDKGAAHAVGTGMDPAALVGARLAPDMLTLAGQVQRASDTSKFAAARLAGLAAPAFADEEASFDELQQRIQATVAFLQSVPAEGFEGSEERAVTYGPRSSPTTLPGAEYLLGFALPNFYFHVTTAYDILRHLGAPIGKRDYLGPLGAKG</sequence>
<dbReference type="PANTHER" id="PTHR36922">
    <property type="entry name" value="BLL2446 PROTEIN"/>
    <property type="match status" value="1"/>
</dbReference>
<dbReference type="Gene3D" id="1.20.120.450">
    <property type="entry name" value="dinb family like domain"/>
    <property type="match status" value="1"/>
</dbReference>
<organism evidence="1 2">
    <name type="scientific">Roseomonas populi</name>
    <dbReference type="NCBI Taxonomy" id="3121582"/>
    <lineage>
        <taxon>Bacteria</taxon>
        <taxon>Pseudomonadati</taxon>
        <taxon>Pseudomonadota</taxon>
        <taxon>Alphaproteobacteria</taxon>
        <taxon>Acetobacterales</taxon>
        <taxon>Roseomonadaceae</taxon>
        <taxon>Roseomonas</taxon>
    </lineage>
</organism>
<dbReference type="EMBL" id="JANJOU010000041">
    <property type="protein sequence ID" value="MCR0985759.1"/>
    <property type="molecule type" value="Genomic_DNA"/>
</dbReference>
<dbReference type="PANTHER" id="PTHR36922:SF1">
    <property type="entry name" value="DUF1993 DOMAIN-CONTAINING PROTEIN"/>
    <property type="match status" value="1"/>
</dbReference>
<comment type="caution">
    <text evidence="1">The sequence shown here is derived from an EMBL/GenBank/DDBJ whole genome shotgun (WGS) entry which is preliminary data.</text>
</comment>